<dbReference type="EMBL" id="JAASRN010000001">
    <property type="protein sequence ID" value="NIK72603.1"/>
    <property type="molecule type" value="Genomic_DNA"/>
</dbReference>
<accession>A0A846MM36</accession>
<proteinExistence type="predicted"/>
<dbReference type="RefSeq" id="WP_166917924.1">
    <property type="nucleotide sequence ID" value="NZ_JAASRN010000001.1"/>
</dbReference>
<protein>
    <submittedName>
        <fullName evidence="1">Uncharacterized protein</fullName>
    </submittedName>
</protein>
<comment type="caution">
    <text evidence="1">The sequence shown here is derived from an EMBL/GenBank/DDBJ whole genome shotgun (WGS) entry which is preliminary data.</text>
</comment>
<keyword evidence="2" id="KW-1185">Reference proteome</keyword>
<evidence type="ECO:0000313" key="2">
    <source>
        <dbReference type="Proteomes" id="UP000537126"/>
    </source>
</evidence>
<organism evidence="1 2">
    <name type="scientific">Thermonema lapsum</name>
    <dbReference type="NCBI Taxonomy" id="28195"/>
    <lineage>
        <taxon>Bacteria</taxon>
        <taxon>Pseudomonadati</taxon>
        <taxon>Bacteroidota</taxon>
        <taxon>Cytophagia</taxon>
        <taxon>Cytophagales</taxon>
        <taxon>Thermonemataceae</taxon>
        <taxon>Thermonema</taxon>
    </lineage>
</organism>
<sequence length="90" mass="10413">MSIRYTKSFLQGLEELVGEAGYILRYEKGNFQAGYCILKSRRIIVVNKFFTLEGKINCLIDIIRDLNIDEEQLSNASRKLLIQIRQLSLS</sequence>
<evidence type="ECO:0000313" key="1">
    <source>
        <dbReference type="EMBL" id="NIK72603.1"/>
    </source>
</evidence>
<name>A0A846MM36_9BACT</name>
<dbReference type="Proteomes" id="UP000537126">
    <property type="component" value="Unassembled WGS sequence"/>
</dbReference>
<dbReference type="AlphaFoldDB" id="A0A846MM36"/>
<gene>
    <name evidence="1" type="ORF">FHS56_000089</name>
</gene>
<reference evidence="1 2" key="1">
    <citation type="submission" date="2020-03" db="EMBL/GenBank/DDBJ databases">
        <title>Genomic Encyclopedia of Type Strains, Phase IV (KMG-IV): sequencing the most valuable type-strain genomes for metagenomic binning, comparative biology and taxonomic classification.</title>
        <authorList>
            <person name="Goeker M."/>
        </authorList>
    </citation>
    <scope>NUCLEOTIDE SEQUENCE [LARGE SCALE GENOMIC DNA]</scope>
    <source>
        <strain evidence="1 2">DSM 5718</strain>
    </source>
</reference>